<gene>
    <name evidence="2" type="ORF">DFR47_110100</name>
</gene>
<proteinExistence type="predicted"/>
<dbReference type="RefSeq" id="WP_113946050.1">
    <property type="nucleotide sequence ID" value="NZ_JBHEEG010000011.1"/>
</dbReference>
<protein>
    <submittedName>
        <fullName evidence="2">Uncharacterized protein</fullName>
    </submittedName>
</protein>
<dbReference type="AlphaFoldDB" id="A0A366DNS2"/>
<organism evidence="2 3">
    <name type="scientific">Pseudochrobactrum asaccharolyticum</name>
    <dbReference type="NCBI Taxonomy" id="354351"/>
    <lineage>
        <taxon>Bacteria</taxon>
        <taxon>Pseudomonadati</taxon>
        <taxon>Pseudomonadota</taxon>
        <taxon>Alphaproteobacteria</taxon>
        <taxon>Hyphomicrobiales</taxon>
        <taxon>Brucellaceae</taxon>
        <taxon>Pseudochrobactrum</taxon>
    </lineage>
</organism>
<keyword evidence="3" id="KW-1185">Reference proteome</keyword>
<evidence type="ECO:0000313" key="2">
    <source>
        <dbReference type="EMBL" id="RBO91099.1"/>
    </source>
</evidence>
<dbReference type="Proteomes" id="UP000252893">
    <property type="component" value="Unassembled WGS sequence"/>
</dbReference>
<sequence>MAQTTQSTTEHKKTRQSPAANAKSRVTSSRAKRLPVQKPAGKALAKEAYQPDARALALLRGVEIAQQDLREAGGAYTLEQVRLLLQGISRQAVDKRVQEGTLLAVPGPANRRAYPTIQFLNDGSIVAGLKAVRQALGSANPWFILNFLSRPDERLNGKKPIELLRCGETELVLEAARLNGLQGA</sequence>
<dbReference type="EMBL" id="QNRH01000010">
    <property type="protein sequence ID" value="RBO91099.1"/>
    <property type="molecule type" value="Genomic_DNA"/>
</dbReference>
<feature type="compositionally biased region" description="Polar residues" evidence="1">
    <location>
        <begin position="16"/>
        <end position="29"/>
    </location>
</feature>
<dbReference type="OrthoDB" id="8092972at2"/>
<reference evidence="2 3" key="1">
    <citation type="submission" date="2018-06" db="EMBL/GenBank/DDBJ databases">
        <title>Genomic Encyclopedia of Type Strains, Phase IV (KMG-IV): sequencing the most valuable type-strain genomes for metagenomic binning, comparative biology and taxonomic classification.</title>
        <authorList>
            <person name="Goeker M."/>
        </authorList>
    </citation>
    <scope>NUCLEOTIDE SEQUENCE [LARGE SCALE GENOMIC DNA]</scope>
    <source>
        <strain evidence="2 3">DSM 25619</strain>
    </source>
</reference>
<comment type="caution">
    <text evidence="2">The sequence shown here is derived from an EMBL/GenBank/DDBJ whole genome shotgun (WGS) entry which is preliminary data.</text>
</comment>
<feature type="region of interest" description="Disordered" evidence="1">
    <location>
        <begin position="1"/>
        <end position="43"/>
    </location>
</feature>
<name>A0A366DNS2_9HYPH</name>
<evidence type="ECO:0000256" key="1">
    <source>
        <dbReference type="SAM" id="MobiDB-lite"/>
    </source>
</evidence>
<evidence type="ECO:0000313" key="3">
    <source>
        <dbReference type="Proteomes" id="UP000252893"/>
    </source>
</evidence>
<accession>A0A366DNS2</accession>